<sequence length="270" mass="30916">MANIDIRKKRGLSSANARWVRQSGHNDALEFAIAIGLPRDYQNNPKAKKDVIDLSGDAHSVKSGQKKWQIFLYGLGRFESDDAFRAMNGIGDLLIQCIKSFPESFAEYQANKTAAKKRLRVHMRALMEKLRERSRLRAFFNKSLFNGGEVNYLTVKHESIFHIFLNTDVVEVLSVNLEVTNSRAISTGQFAEQKVIFKYDGFNLGELEMRNDSRIHYREIRFNMVKPKVTALLLDKMPVTAMFNGKVMVHGNASKKFGRWVKRRMPVVKG</sequence>
<protein>
    <submittedName>
        <fullName evidence="1">Uncharacterized protein</fullName>
    </submittedName>
</protein>
<accession>A0A1F7UHX2</accession>
<comment type="caution">
    <text evidence="1">The sequence shown here is derived from an EMBL/GenBank/DDBJ whole genome shotgun (WGS) entry which is preliminary data.</text>
</comment>
<evidence type="ECO:0000313" key="2">
    <source>
        <dbReference type="Proteomes" id="UP000176604"/>
    </source>
</evidence>
<reference evidence="1 2" key="1">
    <citation type="journal article" date="2016" name="Nat. Commun.">
        <title>Thousands of microbial genomes shed light on interconnected biogeochemical processes in an aquifer system.</title>
        <authorList>
            <person name="Anantharaman K."/>
            <person name="Brown C.T."/>
            <person name="Hug L.A."/>
            <person name="Sharon I."/>
            <person name="Castelle C.J."/>
            <person name="Probst A.J."/>
            <person name="Thomas B.C."/>
            <person name="Singh A."/>
            <person name="Wilkins M.J."/>
            <person name="Karaoz U."/>
            <person name="Brodie E.L."/>
            <person name="Williams K.H."/>
            <person name="Hubbard S.S."/>
            <person name="Banfield J.F."/>
        </authorList>
    </citation>
    <scope>NUCLEOTIDE SEQUENCE [LARGE SCALE GENOMIC DNA]</scope>
</reference>
<organism evidence="1 2">
    <name type="scientific">Candidatus Uhrbacteria bacterium RIFCSPHIGHO2_12_FULL_54_23</name>
    <dbReference type="NCBI Taxonomy" id="1802397"/>
    <lineage>
        <taxon>Bacteria</taxon>
        <taxon>Candidatus Uhriibacteriota</taxon>
    </lineage>
</organism>
<name>A0A1F7UHX2_9BACT</name>
<dbReference type="STRING" id="1802397.A3J43_02985"/>
<evidence type="ECO:0000313" key="1">
    <source>
        <dbReference type="EMBL" id="OGL77900.1"/>
    </source>
</evidence>
<proteinExistence type="predicted"/>
<gene>
    <name evidence="1" type="ORF">A3J43_02985</name>
</gene>
<dbReference type="Proteomes" id="UP000176604">
    <property type="component" value="Unassembled WGS sequence"/>
</dbReference>
<dbReference type="EMBL" id="MGEF01000049">
    <property type="protein sequence ID" value="OGL77900.1"/>
    <property type="molecule type" value="Genomic_DNA"/>
</dbReference>
<dbReference type="AlphaFoldDB" id="A0A1F7UHX2"/>